<evidence type="ECO:0000256" key="1">
    <source>
        <dbReference type="ARBA" id="ARBA00005417"/>
    </source>
</evidence>
<dbReference type="GO" id="GO:0016887">
    <property type="term" value="F:ATP hydrolysis activity"/>
    <property type="evidence" value="ECO:0007669"/>
    <property type="project" value="InterPro"/>
</dbReference>
<dbReference type="SUPFAM" id="SSF52540">
    <property type="entry name" value="P-loop containing nucleoside triphosphate hydrolases"/>
    <property type="match status" value="1"/>
</dbReference>
<dbReference type="GO" id="GO:0005524">
    <property type="term" value="F:ATP binding"/>
    <property type="evidence" value="ECO:0007669"/>
    <property type="project" value="UniProtKB-KW"/>
</dbReference>
<gene>
    <name evidence="4" type="ORF">C7450_114107</name>
</gene>
<dbReference type="RefSeq" id="WP_110377756.1">
    <property type="nucleotide sequence ID" value="NZ_JAHBRY010000001.1"/>
</dbReference>
<feature type="domain" description="ABC transporter" evidence="3">
    <location>
        <begin position="4"/>
        <end position="232"/>
    </location>
</feature>
<dbReference type="GO" id="GO:0005886">
    <property type="term" value="C:plasma membrane"/>
    <property type="evidence" value="ECO:0007669"/>
    <property type="project" value="TreeGrafter"/>
</dbReference>
<evidence type="ECO:0000256" key="2">
    <source>
        <dbReference type="ARBA" id="ARBA00022967"/>
    </source>
</evidence>
<protein>
    <submittedName>
        <fullName evidence="4">Putative ABC transport system ATP-binding protein</fullName>
    </submittedName>
</protein>
<dbReference type="Proteomes" id="UP000248021">
    <property type="component" value="Unassembled WGS sequence"/>
</dbReference>
<evidence type="ECO:0000313" key="4">
    <source>
        <dbReference type="EMBL" id="PXW53231.1"/>
    </source>
</evidence>
<dbReference type="PANTHER" id="PTHR24220">
    <property type="entry name" value="IMPORT ATP-BINDING PROTEIN"/>
    <property type="match status" value="1"/>
</dbReference>
<dbReference type="PROSITE" id="PS50893">
    <property type="entry name" value="ABC_TRANSPORTER_2"/>
    <property type="match status" value="1"/>
</dbReference>
<keyword evidence="4" id="KW-0067">ATP-binding</keyword>
<keyword evidence="5" id="KW-1185">Reference proteome</keyword>
<comment type="similarity">
    <text evidence="1">Belongs to the ABC transporter superfamily.</text>
</comment>
<evidence type="ECO:0000313" key="5">
    <source>
        <dbReference type="Proteomes" id="UP000248021"/>
    </source>
</evidence>
<dbReference type="Pfam" id="PF00005">
    <property type="entry name" value="ABC_tran"/>
    <property type="match status" value="1"/>
</dbReference>
<dbReference type="EMBL" id="QJJK01000014">
    <property type="protein sequence ID" value="PXW53231.1"/>
    <property type="molecule type" value="Genomic_DNA"/>
</dbReference>
<accession>A0A2V3TV51</accession>
<dbReference type="AlphaFoldDB" id="A0A2V3TV51"/>
<organism evidence="4 5">
    <name type="scientific">Chelatococcus asaccharovorans</name>
    <dbReference type="NCBI Taxonomy" id="28210"/>
    <lineage>
        <taxon>Bacteria</taxon>
        <taxon>Pseudomonadati</taxon>
        <taxon>Pseudomonadota</taxon>
        <taxon>Alphaproteobacteria</taxon>
        <taxon>Hyphomicrobiales</taxon>
        <taxon>Chelatococcaceae</taxon>
        <taxon>Chelatococcus</taxon>
    </lineage>
</organism>
<sequence>MQALELAEVTVSRDRGTPELSIARLELGCGETMAVTGRADFARRTFHNVLAGLETPTSGRVAWNGVDIAALTASRRDLWRARHVGFLSRETNLFPGLSIVDNVLLPAGLSHRSGFGFWSGSADLRNRAIALVERVGLAEPGRLVDGLTREERRRVALARMLLRRPGILVVDDPTGDLGPYAAEAIGNLLLTLAREDGATLVAFTDDERLISHAQCVVPLRAGRVLSDGLVEMAS</sequence>
<evidence type="ECO:0000259" key="3">
    <source>
        <dbReference type="PROSITE" id="PS50893"/>
    </source>
</evidence>
<name>A0A2V3TV51_9HYPH</name>
<comment type="caution">
    <text evidence="4">The sequence shown here is derived from an EMBL/GenBank/DDBJ whole genome shotgun (WGS) entry which is preliminary data.</text>
</comment>
<dbReference type="InterPro" id="IPR027417">
    <property type="entry name" value="P-loop_NTPase"/>
</dbReference>
<dbReference type="InterPro" id="IPR015854">
    <property type="entry name" value="ABC_transpr_LolD-like"/>
</dbReference>
<dbReference type="OrthoDB" id="9787227at2"/>
<keyword evidence="4" id="KW-0547">Nucleotide-binding</keyword>
<dbReference type="InterPro" id="IPR003439">
    <property type="entry name" value="ABC_transporter-like_ATP-bd"/>
</dbReference>
<dbReference type="Gene3D" id="3.40.50.300">
    <property type="entry name" value="P-loop containing nucleotide triphosphate hydrolases"/>
    <property type="match status" value="1"/>
</dbReference>
<dbReference type="PANTHER" id="PTHR24220:SF689">
    <property type="entry name" value="LIPOPROTEIN-RELEASING SYSTEM ATP-BINDING PROTEIN LOLD"/>
    <property type="match status" value="1"/>
</dbReference>
<dbReference type="GO" id="GO:0022857">
    <property type="term" value="F:transmembrane transporter activity"/>
    <property type="evidence" value="ECO:0007669"/>
    <property type="project" value="TreeGrafter"/>
</dbReference>
<reference evidence="4 5" key="1">
    <citation type="submission" date="2018-05" db="EMBL/GenBank/DDBJ databases">
        <title>Genomic Encyclopedia of Type Strains, Phase IV (KMG-IV): sequencing the most valuable type-strain genomes for metagenomic binning, comparative biology and taxonomic classification.</title>
        <authorList>
            <person name="Goeker M."/>
        </authorList>
    </citation>
    <scope>NUCLEOTIDE SEQUENCE [LARGE SCALE GENOMIC DNA]</scope>
    <source>
        <strain evidence="4 5">DSM 6462</strain>
    </source>
</reference>
<proteinExistence type="inferred from homology"/>
<keyword evidence="2" id="KW-1278">Translocase</keyword>